<evidence type="ECO:0000256" key="1">
    <source>
        <dbReference type="ARBA" id="ARBA00001947"/>
    </source>
</evidence>
<keyword evidence="8 12" id="KW-0862">Zinc</keyword>
<dbReference type="Proteomes" id="UP000820977">
    <property type="component" value="Unassembled WGS sequence"/>
</dbReference>
<dbReference type="GO" id="GO:0004126">
    <property type="term" value="F:cytidine deaminase activity"/>
    <property type="evidence" value="ECO:0007669"/>
    <property type="project" value="UniProtKB-EC"/>
</dbReference>
<evidence type="ECO:0000256" key="3">
    <source>
        <dbReference type="ARBA" id="ARBA00006576"/>
    </source>
</evidence>
<comment type="function">
    <text evidence="2 12">This enzyme scavenges exogenous and endogenous cytidine and 2'-deoxycytidine for UMP synthesis.</text>
</comment>
<comment type="cofactor">
    <cofactor evidence="1 12">
        <name>Zn(2+)</name>
        <dbReference type="ChEBI" id="CHEBI:29105"/>
    </cofactor>
</comment>
<evidence type="ECO:0000259" key="13">
    <source>
        <dbReference type="PROSITE" id="PS51747"/>
    </source>
</evidence>
<protein>
    <recommendedName>
        <fullName evidence="5 12">Cytidine deaminase</fullName>
        <ecNumber evidence="4 12">3.5.4.5</ecNumber>
    </recommendedName>
    <alternativeName>
        <fullName evidence="9 12">Cytidine aminohydrolase</fullName>
    </alternativeName>
</protein>
<keyword evidence="6 12" id="KW-0479">Metal-binding</keyword>
<dbReference type="CDD" id="cd01283">
    <property type="entry name" value="cytidine_deaminase"/>
    <property type="match status" value="1"/>
</dbReference>
<comment type="caution">
    <text evidence="14">The sequence shown here is derived from an EMBL/GenBank/DDBJ whole genome shotgun (WGS) entry which is preliminary data.</text>
</comment>
<dbReference type="NCBIfam" id="TIGR01354">
    <property type="entry name" value="cyt_deam_tetra"/>
    <property type="match status" value="1"/>
</dbReference>
<keyword evidence="15" id="KW-1185">Reference proteome</keyword>
<gene>
    <name evidence="14" type="primary">cdd</name>
    <name evidence="14" type="ORF">HPS54_04330</name>
</gene>
<evidence type="ECO:0000256" key="6">
    <source>
        <dbReference type="ARBA" id="ARBA00022723"/>
    </source>
</evidence>
<evidence type="ECO:0000256" key="8">
    <source>
        <dbReference type="ARBA" id="ARBA00022833"/>
    </source>
</evidence>
<accession>A0ABX2AZR3</accession>
<dbReference type="SUPFAM" id="SSF53927">
    <property type="entry name" value="Cytidine deaminase-like"/>
    <property type="match status" value="1"/>
</dbReference>
<dbReference type="PROSITE" id="PS00903">
    <property type="entry name" value="CYT_DCMP_DEAMINASES_1"/>
    <property type="match status" value="1"/>
</dbReference>
<evidence type="ECO:0000256" key="12">
    <source>
        <dbReference type="RuleBase" id="RU364006"/>
    </source>
</evidence>
<dbReference type="InterPro" id="IPR016192">
    <property type="entry name" value="APOBEC/CMP_deaminase_Zn-bd"/>
</dbReference>
<comment type="similarity">
    <text evidence="3 12">Belongs to the cytidine and deoxycytidylate deaminase family.</text>
</comment>
<dbReference type="EMBL" id="JABKKJ010000004">
    <property type="protein sequence ID" value="NPE24751.1"/>
    <property type="molecule type" value="Genomic_DNA"/>
</dbReference>
<dbReference type="NCBIfam" id="NF004064">
    <property type="entry name" value="PRK05578.1"/>
    <property type="match status" value="1"/>
</dbReference>
<dbReference type="EC" id="3.5.4.5" evidence="4 12"/>
<dbReference type="Gene3D" id="3.40.140.10">
    <property type="entry name" value="Cytidine Deaminase, domain 2"/>
    <property type="match status" value="1"/>
</dbReference>
<keyword evidence="7 12" id="KW-0378">Hydrolase</keyword>
<dbReference type="PANTHER" id="PTHR11644">
    <property type="entry name" value="CYTIDINE DEAMINASE"/>
    <property type="match status" value="1"/>
</dbReference>
<evidence type="ECO:0000256" key="11">
    <source>
        <dbReference type="ARBA" id="ARBA00049558"/>
    </source>
</evidence>
<comment type="catalytic activity">
    <reaction evidence="11 12">
        <text>cytidine + H2O + H(+) = uridine + NH4(+)</text>
        <dbReference type="Rhea" id="RHEA:16069"/>
        <dbReference type="ChEBI" id="CHEBI:15377"/>
        <dbReference type="ChEBI" id="CHEBI:15378"/>
        <dbReference type="ChEBI" id="CHEBI:16704"/>
        <dbReference type="ChEBI" id="CHEBI:17562"/>
        <dbReference type="ChEBI" id="CHEBI:28938"/>
        <dbReference type="EC" id="3.5.4.5"/>
    </reaction>
</comment>
<organism evidence="14 15">
    <name type="scientific">Xylanibacter caecicola</name>
    <dbReference type="NCBI Taxonomy" id="2736294"/>
    <lineage>
        <taxon>Bacteria</taxon>
        <taxon>Pseudomonadati</taxon>
        <taxon>Bacteroidota</taxon>
        <taxon>Bacteroidia</taxon>
        <taxon>Bacteroidales</taxon>
        <taxon>Prevotellaceae</taxon>
        <taxon>Xylanibacter</taxon>
    </lineage>
</organism>
<feature type="domain" description="CMP/dCMP-type deaminase" evidence="13">
    <location>
        <begin position="20"/>
        <end position="156"/>
    </location>
</feature>
<evidence type="ECO:0000256" key="5">
    <source>
        <dbReference type="ARBA" id="ARBA00018266"/>
    </source>
</evidence>
<dbReference type="RefSeq" id="WP_172344244.1">
    <property type="nucleotide sequence ID" value="NZ_CASYYZ010000053.1"/>
</dbReference>
<evidence type="ECO:0000256" key="9">
    <source>
        <dbReference type="ARBA" id="ARBA00032005"/>
    </source>
</evidence>
<sequence>MKEIVLKSTLRQYRLDELSDGEQILIRKAIEATDNAYVPYSHFHVGAALMLADGTVFIGANQENAAFPVTLCAERSAIFAAQSQCPSQPITALAIAARNKDGLLHDPITPCGSCRQVILEMEQRYGQPVKIYLYGTSGIYVINSVKDILPLSFVDDGKL</sequence>
<dbReference type="InterPro" id="IPR002125">
    <property type="entry name" value="CMP_dCMP_dom"/>
</dbReference>
<evidence type="ECO:0000313" key="15">
    <source>
        <dbReference type="Proteomes" id="UP000820977"/>
    </source>
</evidence>
<evidence type="ECO:0000256" key="7">
    <source>
        <dbReference type="ARBA" id="ARBA00022801"/>
    </source>
</evidence>
<dbReference type="PANTHER" id="PTHR11644:SF2">
    <property type="entry name" value="CYTIDINE DEAMINASE"/>
    <property type="match status" value="1"/>
</dbReference>
<dbReference type="InterPro" id="IPR050202">
    <property type="entry name" value="Cyt/Deoxycyt_deaminase"/>
</dbReference>
<dbReference type="InterPro" id="IPR016193">
    <property type="entry name" value="Cytidine_deaminase-like"/>
</dbReference>
<comment type="catalytic activity">
    <reaction evidence="10 12">
        <text>2'-deoxycytidine + H2O + H(+) = 2'-deoxyuridine + NH4(+)</text>
        <dbReference type="Rhea" id="RHEA:13433"/>
        <dbReference type="ChEBI" id="CHEBI:15377"/>
        <dbReference type="ChEBI" id="CHEBI:15378"/>
        <dbReference type="ChEBI" id="CHEBI:15698"/>
        <dbReference type="ChEBI" id="CHEBI:16450"/>
        <dbReference type="ChEBI" id="CHEBI:28938"/>
        <dbReference type="EC" id="3.5.4.5"/>
    </reaction>
</comment>
<evidence type="ECO:0000256" key="4">
    <source>
        <dbReference type="ARBA" id="ARBA00012783"/>
    </source>
</evidence>
<reference evidence="14 15" key="1">
    <citation type="submission" date="2020-05" db="EMBL/GenBank/DDBJ databases">
        <title>Distinct polysaccharide utilization as determinants for interspecies competition between intestinal Prevotella spp.</title>
        <authorList>
            <person name="Galvez E.J.C."/>
            <person name="Iljazovic A."/>
            <person name="Strowig T."/>
        </authorList>
    </citation>
    <scope>NUCLEOTIDE SEQUENCE [LARGE SCALE GENOMIC DNA]</scope>
    <source>
        <strain evidence="14 15">PCHR</strain>
    </source>
</reference>
<dbReference type="PROSITE" id="PS51747">
    <property type="entry name" value="CYT_DCMP_DEAMINASES_2"/>
    <property type="match status" value="1"/>
</dbReference>
<evidence type="ECO:0000313" key="14">
    <source>
        <dbReference type="EMBL" id="NPE24751.1"/>
    </source>
</evidence>
<evidence type="ECO:0000256" key="2">
    <source>
        <dbReference type="ARBA" id="ARBA00003949"/>
    </source>
</evidence>
<evidence type="ECO:0000256" key="10">
    <source>
        <dbReference type="ARBA" id="ARBA00049252"/>
    </source>
</evidence>
<name>A0ABX2AZR3_9BACT</name>
<dbReference type="InterPro" id="IPR006262">
    <property type="entry name" value="Cyt_deam_tetra"/>
</dbReference>
<proteinExistence type="inferred from homology"/>
<dbReference type="Pfam" id="PF00383">
    <property type="entry name" value="dCMP_cyt_deam_1"/>
    <property type="match status" value="1"/>
</dbReference>